<sequence length="272" mass="31280">MDRRVSMEESAPLDGNDMPFYEAIRAAHGDAVNHAFSVRLARAFRLEKKHRMEKTLAQVKKIVEWRQQHGADRILHEPLDKAELFQACWPSKIYGKDDHGHIISMERLVDINVERLQANFTVDEILRHRLKHLERIQAIHADETQRSGRLVYKHIYIFDLAGLTWKHVTPSVMSYLKPIFDLGQIYYPESLFRMYLVNAPFVFWGSWKIISSFIDPETKEKIQIFKSAAAFSTDASKQGLSLDAIPTLIGGRHGGHMLTDDIPKEVEGHPPA</sequence>
<dbReference type="VEuPathDB" id="FungiDB:AeMF1_015606"/>
<dbReference type="SUPFAM" id="SSF52087">
    <property type="entry name" value="CRAL/TRIO domain"/>
    <property type="match status" value="1"/>
</dbReference>
<dbReference type="AlphaFoldDB" id="A0A6G0XIF5"/>
<reference evidence="2 3" key="1">
    <citation type="submission" date="2019-07" db="EMBL/GenBank/DDBJ databases">
        <title>Genomics analysis of Aphanomyces spp. identifies a new class of oomycete effector associated with host adaptation.</title>
        <authorList>
            <person name="Gaulin E."/>
        </authorList>
    </citation>
    <scope>NUCLEOTIDE SEQUENCE [LARGE SCALE GENOMIC DNA]</scope>
    <source>
        <strain evidence="2 3">ATCC 201684</strain>
    </source>
</reference>
<dbReference type="Gene3D" id="3.40.525.10">
    <property type="entry name" value="CRAL-TRIO lipid binding domain"/>
    <property type="match status" value="1"/>
</dbReference>
<evidence type="ECO:0000259" key="1">
    <source>
        <dbReference type="PROSITE" id="PS50191"/>
    </source>
</evidence>
<evidence type="ECO:0000313" key="2">
    <source>
        <dbReference type="EMBL" id="KAF0739994.1"/>
    </source>
</evidence>
<dbReference type="PROSITE" id="PS50191">
    <property type="entry name" value="CRAL_TRIO"/>
    <property type="match status" value="1"/>
</dbReference>
<dbReference type="EMBL" id="VJMJ01000055">
    <property type="protein sequence ID" value="KAF0739994.1"/>
    <property type="molecule type" value="Genomic_DNA"/>
</dbReference>
<gene>
    <name evidence="2" type="ORF">Ae201684_004440</name>
</gene>
<evidence type="ECO:0000313" key="3">
    <source>
        <dbReference type="Proteomes" id="UP000481153"/>
    </source>
</evidence>
<accession>A0A6G0XIF5</accession>
<keyword evidence="3" id="KW-1185">Reference proteome</keyword>
<dbReference type="CDD" id="cd00170">
    <property type="entry name" value="SEC14"/>
    <property type="match status" value="1"/>
</dbReference>
<dbReference type="SMART" id="SM00516">
    <property type="entry name" value="SEC14"/>
    <property type="match status" value="1"/>
</dbReference>
<dbReference type="PANTHER" id="PTHR45657:SF1">
    <property type="entry name" value="CRAL-TRIO DOMAIN-CONTAINING PROTEIN YKL091C-RELATED"/>
    <property type="match status" value="1"/>
</dbReference>
<dbReference type="Proteomes" id="UP000481153">
    <property type="component" value="Unassembled WGS sequence"/>
</dbReference>
<dbReference type="InterPro" id="IPR036865">
    <property type="entry name" value="CRAL-TRIO_dom_sf"/>
</dbReference>
<protein>
    <recommendedName>
        <fullName evidence="1">CRAL-TRIO domain-containing protein</fullName>
    </recommendedName>
</protein>
<feature type="domain" description="CRAL-TRIO" evidence="1">
    <location>
        <begin position="81"/>
        <end position="251"/>
    </location>
</feature>
<dbReference type="Pfam" id="PF00650">
    <property type="entry name" value="CRAL_TRIO"/>
    <property type="match status" value="1"/>
</dbReference>
<dbReference type="InterPro" id="IPR001251">
    <property type="entry name" value="CRAL-TRIO_dom"/>
</dbReference>
<dbReference type="PANTHER" id="PTHR45657">
    <property type="entry name" value="CRAL-TRIO DOMAIN-CONTAINING PROTEIN YKL091C-RELATED"/>
    <property type="match status" value="1"/>
</dbReference>
<name>A0A6G0XIF5_9STRA</name>
<comment type="caution">
    <text evidence="2">The sequence shown here is derived from an EMBL/GenBank/DDBJ whole genome shotgun (WGS) entry which is preliminary data.</text>
</comment>
<organism evidence="2 3">
    <name type="scientific">Aphanomyces euteiches</name>
    <dbReference type="NCBI Taxonomy" id="100861"/>
    <lineage>
        <taxon>Eukaryota</taxon>
        <taxon>Sar</taxon>
        <taxon>Stramenopiles</taxon>
        <taxon>Oomycota</taxon>
        <taxon>Saprolegniomycetes</taxon>
        <taxon>Saprolegniales</taxon>
        <taxon>Verrucalvaceae</taxon>
        <taxon>Aphanomyces</taxon>
    </lineage>
</organism>
<dbReference type="InterPro" id="IPR051026">
    <property type="entry name" value="PI/PC_transfer"/>
</dbReference>
<proteinExistence type="predicted"/>